<name>A0ACA9Q087_9GLOM</name>
<organism evidence="1 2">
    <name type="scientific">Racocetra persica</name>
    <dbReference type="NCBI Taxonomy" id="160502"/>
    <lineage>
        <taxon>Eukaryota</taxon>
        <taxon>Fungi</taxon>
        <taxon>Fungi incertae sedis</taxon>
        <taxon>Mucoromycota</taxon>
        <taxon>Glomeromycotina</taxon>
        <taxon>Glomeromycetes</taxon>
        <taxon>Diversisporales</taxon>
        <taxon>Gigasporaceae</taxon>
        <taxon>Racocetra</taxon>
    </lineage>
</organism>
<reference evidence="1" key="1">
    <citation type="submission" date="2021-06" db="EMBL/GenBank/DDBJ databases">
        <authorList>
            <person name="Kallberg Y."/>
            <person name="Tangrot J."/>
            <person name="Rosling A."/>
        </authorList>
    </citation>
    <scope>NUCLEOTIDE SEQUENCE</scope>
    <source>
        <strain evidence="1">MA461A</strain>
    </source>
</reference>
<gene>
    <name evidence="1" type="ORF">RPERSI_LOCUS12157</name>
</gene>
<evidence type="ECO:0000313" key="1">
    <source>
        <dbReference type="EMBL" id="CAG8730995.1"/>
    </source>
</evidence>
<dbReference type="Proteomes" id="UP000789920">
    <property type="component" value="Unassembled WGS sequence"/>
</dbReference>
<keyword evidence="2" id="KW-1185">Reference proteome</keyword>
<sequence>MLSSDKESDPVVLSDTPAQPDMLQAGLESNLECLSLEALRFVCKVSGVPDSGQKKEVVARLVKEGKVWLGPDATIDVSEVPGKGKDVQPQPLENRSESLLEDPDMFQWTGDRSQQLRSGVQNPRDSFKREAMLGSNLAHNRPWNKGAMNWGAYFSTLTLNDVKRKDMWEKHELLNQRNQWEAYMVRVADEDGWEVAFKIATADLSDPISEILESKRERARLATQCNYCITLVWNGHWFRPLSFKWAVFPQHNSHKHNCIFINQDFTNNSQISQQGFSPNAALPSLGQQVFSPSPYWSKKGDKNKWSKRKDVVCYLCKRKEHFANECSSRKHLGLPFRGNSHNREIVDYTQEVLESVEEEEDKILGENNKAVSDNAKVIKGGNSFVSEKFNAFSNQFKPEALSFYTGGDALVERRVAEIRDCRGY</sequence>
<protein>
    <submittedName>
        <fullName evidence="1">17196_t:CDS:1</fullName>
    </submittedName>
</protein>
<accession>A0ACA9Q087</accession>
<dbReference type="EMBL" id="CAJVQC010025762">
    <property type="protein sequence ID" value="CAG8730995.1"/>
    <property type="molecule type" value="Genomic_DNA"/>
</dbReference>
<feature type="non-terminal residue" evidence="1">
    <location>
        <position position="424"/>
    </location>
</feature>
<comment type="caution">
    <text evidence="1">The sequence shown here is derived from an EMBL/GenBank/DDBJ whole genome shotgun (WGS) entry which is preliminary data.</text>
</comment>
<evidence type="ECO:0000313" key="2">
    <source>
        <dbReference type="Proteomes" id="UP000789920"/>
    </source>
</evidence>
<proteinExistence type="predicted"/>